<dbReference type="AlphaFoldDB" id="A0A839IMV3"/>
<reference evidence="7 8" key="1">
    <citation type="submission" date="2020-08" db="EMBL/GenBank/DDBJ databases">
        <title>Oceanospirillum sp. nov. isolated from marine sediment.</title>
        <authorList>
            <person name="Ji X."/>
        </authorList>
    </citation>
    <scope>NUCLEOTIDE SEQUENCE [LARGE SCALE GENOMIC DNA]</scope>
    <source>
        <strain evidence="7 8">D5</strain>
    </source>
</reference>
<dbReference type="Proteomes" id="UP000565262">
    <property type="component" value="Unassembled WGS sequence"/>
</dbReference>
<keyword evidence="5 6" id="KW-0472">Membrane</keyword>
<organism evidence="7 8">
    <name type="scientific">Oceanospirillum sediminis</name>
    <dbReference type="NCBI Taxonomy" id="2760088"/>
    <lineage>
        <taxon>Bacteria</taxon>
        <taxon>Pseudomonadati</taxon>
        <taxon>Pseudomonadota</taxon>
        <taxon>Gammaproteobacteria</taxon>
        <taxon>Oceanospirillales</taxon>
        <taxon>Oceanospirillaceae</taxon>
        <taxon>Oceanospirillum</taxon>
    </lineage>
</organism>
<dbReference type="PANTHER" id="PTHR10283:SF82">
    <property type="entry name" value="SOLUTE CARRIER FAMILY 13 MEMBER 2"/>
    <property type="match status" value="1"/>
</dbReference>
<evidence type="ECO:0000256" key="6">
    <source>
        <dbReference type="SAM" id="Phobius"/>
    </source>
</evidence>
<dbReference type="EMBL" id="JACJFM010000009">
    <property type="protein sequence ID" value="MBB1486773.1"/>
    <property type="molecule type" value="Genomic_DNA"/>
</dbReference>
<feature type="transmembrane region" description="Helical" evidence="6">
    <location>
        <begin position="91"/>
        <end position="109"/>
    </location>
</feature>
<comment type="caution">
    <text evidence="7">The sequence shown here is derived from an EMBL/GenBank/DDBJ whole genome shotgun (WGS) entry which is preliminary data.</text>
</comment>
<dbReference type="NCBIfam" id="TIGR00785">
    <property type="entry name" value="dass"/>
    <property type="match status" value="1"/>
</dbReference>
<dbReference type="Pfam" id="PF00939">
    <property type="entry name" value="Na_sulph_symp"/>
    <property type="match status" value="1"/>
</dbReference>
<accession>A0A839IMV3</accession>
<dbReference type="CDD" id="cd01115">
    <property type="entry name" value="SLC13_permease"/>
    <property type="match status" value="1"/>
</dbReference>
<feature type="transmembrane region" description="Helical" evidence="6">
    <location>
        <begin position="322"/>
        <end position="353"/>
    </location>
</feature>
<comment type="subcellular location">
    <subcellularLocation>
        <location evidence="1">Membrane</location>
        <topology evidence="1">Multi-pass membrane protein</topology>
    </subcellularLocation>
</comment>
<gene>
    <name evidence="7" type="ORF">H4O21_09145</name>
</gene>
<dbReference type="RefSeq" id="WP_182808555.1">
    <property type="nucleotide sequence ID" value="NZ_JACJFM010000009.1"/>
</dbReference>
<feature type="transmembrane region" description="Helical" evidence="6">
    <location>
        <begin position="252"/>
        <end position="272"/>
    </location>
</feature>
<sequence>MLDPASLGCLILLLIAALWVTEWIHVSLTALLVPVLAILSGIFDVKQAFAAFANPIIFIFLGGFALSAALHKQRLDGRIARYILHISRGKLSKAATLIFIATAALSMWISNTATAAMMLPLTLGVLSALDSAEHRKTYIYFLLGIAFSANIGGIGTLVGSPPNAIAAAAIGMSFTEWMLVALPVVVILMPVMILVLRLCCKPDLQHPVAVTEDLSASDPLTLPQVMTIAVFLLTVAGWIFSKPLAVMLDINGSIDALIAVSAIILLAGLRLLEWKELNEQTDWGILLLFGGGLTLSAVLSVSGASAMIAGVIISLIQDTPVLLFVICLIVFVMVLTAVASNTASAALLLPIFLPLSESIGLESSSLAVLIAVGASCAFTLPVATPPNAIVFGSGFIPQKEMIRVGSLLSVAILPILVGVGLR</sequence>
<keyword evidence="2" id="KW-0813">Transport</keyword>
<evidence type="ECO:0000256" key="5">
    <source>
        <dbReference type="ARBA" id="ARBA00023136"/>
    </source>
</evidence>
<feature type="transmembrane region" description="Helical" evidence="6">
    <location>
        <begin position="139"/>
        <end position="158"/>
    </location>
</feature>
<dbReference type="GO" id="GO:0005886">
    <property type="term" value="C:plasma membrane"/>
    <property type="evidence" value="ECO:0007669"/>
    <property type="project" value="TreeGrafter"/>
</dbReference>
<feature type="transmembrane region" description="Helical" evidence="6">
    <location>
        <begin position="49"/>
        <end position="70"/>
    </location>
</feature>
<feature type="transmembrane region" description="Helical" evidence="6">
    <location>
        <begin position="178"/>
        <end position="199"/>
    </location>
</feature>
<evidence type="ECO:0000256" key="4">
    <source>
        <dbReference type="ARBA" id="ARBA00022989"/>
    </source>
</evidence>
<evidence type="ECO:0000313" key="7">
    <source>
        <dbReference type="EMBL" id="MBB1486773.1"/>
    </source>
</evidence>
<dbReference type="InterPro" id="IPR001898">
    <property type="entry name" value="SLC13A/DASS"/>
</dbReference>
<evidence type="ECO:0000256" key="2">
    <source>
        <dbReference type="ARBA" id="ARBA00022448"/>
    </source>
</evidence>
<feature type="transmembrane region" description="Helical" evidence="6">
    <location>
        <begin position="220"/>
        <end position="240"/>
    </location>
</feature>
<proteinExistence type="predicted"/>
<keyword evidence="4 6" id="KW-1133">Transmembrane helix</keyword>
<feature type="transmembrane region" description="Helical" evidence="6">
    <location>
        <begin position="284"/>
        <end position="316"/>
    </location>
</feature>
<dbReference type="InterPro" id="IPR031312">
    <property type="entry name" value="Na/sul_symport_CS"/>
</dbReference>
<dbReference type="GO" id="GO:0015141">
    <property type="term" value="F:succinate transmembrane transporter activity"/>
    <property type="evidence" value="ECO:0007669"/>
    <property type="project" value="UniProtKB-ARBA"/>
</dbReference>
<keyword evidence="3 6" id="KW-0812">Transmembrane</keyword>
<evidence type="ECO:0000256" key="1">
    <source>
        <dbReference type="ARBA" id="ARBA00004141"/>
    </source>
</evidence>
<evidence type="ECO:0000256" key="3">
    <source>
        <dbReference type="ARBA" id="ARBA00022692"/>
    </source>
</evidence>
<dbReference type="PROSITE" id="PS01271">
    <property type="entry name" value="NA_SULFATE"/>
    <property type="match status" value="1"/>
</dbReference>
<name>A0A839IMV3_9GAMM</name>
<dbReference type="PANTHER" id="PTHR10283">
    <property type="entry name" value="SOLUTE CARRIER FAMILY 13 MEMBER"/>
    <property type="match status" value="1"/>
</dbReference>
<evidence type="ECO:0000313" key="8">
    <source>
        <dbReference type="Proteomes" id="UP000565262"/>
    </source>
</evidence>
<protein>
    <submittedName>
        <fullName evidence="7">DASS family sodium-coupled anion symporter</fullName>
    </submittedName>
</protein>
<feature type="transmembrane region" description="Helical" evidence="6">
    <location>
        <begin position="404"/>
        <end position="421"/>
    </location>
</feature>
<feature type="transmembrane region" description="Helical" evidence="6">
    <location>
        <begin position="365"/>
        <end position="384"/>
    </location>
</feature>
<feature type="transmembrane region" description="Helical" evidence="6">
    <location>
        <begin position="12"/>
        <end position="43"/>
    </location>
</feature>
<keyword evidence="8" id="KW-1185">Reference proteome</keyword>